<keyword evidence="11" id="KW-1185">Reference proteome</keyword>
<feature type="transmembrane region" description="Helical" evidence="8">
    <location>
        <begin position="49"/>
        <end position="73"/>
    </location>
</feature>
<keyword evidence="3" id="KW-0597">Phosphoprotein</keyword>
<evidence type="ECO:0000313" key="10">
    <source>
        <dbReference type="EMBL" id="GAA4429388.1"/>
    </source>
</evidence>
<gene>
    <name evidence="10" type="ORF">GCM10023169_31700</name>
</gene>
<keyword evidence="5 8" id="KW-1133">Transmembrane helix</keyword>
<comment type="caution">
    <text evidence="10">The sequence shown here is derived from an EMBL/GenBank/DDBJ whole genome shotgun (WGS) entry which is preliminary data.</text>
</comment>
<keyword evidence="6 8" id="KW-0472">Membrane</keyword>
<dbReference type="Pfam" id="PF06271">
    <property type="entry name" value="RDD"/>
    <property type="match status" value="1"/>
</dbReference>
<evidence type="ECO:0000256" key="2">
    <source>
        <dbReference type="ARBA" id="ARBA00022475"/>
    </source>
</evidence>
<dbReference type="PANTHER" id="PTHR36115">
    <property type="entry name" value="PROLINE-RICH ANTIGEN HOMOLOG-RELATED"/>
    <property type="match status" value="1"/>
</dbReference>
<evidence type="ECO:0000256" key="5">
    <source>
        <dbReference type="ARBA" id="ARBA00022989"/>
    </source>
</evidence>
<evidence type="ECO:0000256" key="1">
    <source>
        <dbReference type="ARBA" id="ARBA00004651"/>
    </source>
</evidence>
<dbReference type="PANTHER" id="PTHR36115:SF4">
    <property type="entry name" value="MEMBRANE PROTEIN"/>
    <property type="match status" value="1"/>
</dbReference>
<feature type="transmembrane region" description="Helical" evidence="8">
    <location>
        <begin position="141"/>
        <end position="163"/>
    </location>
</feature>
<dbReference type="InterPro" id="IPR000253">
    <property type="entry name" value="FHA_dom"/>
</dbReference>
<evidence type="ECO:0000256" key="6">
    <source>
        <dbReference type="ARBA" id="ARBA00023136"/>
    </source>
</evidence>
<proteinExistence type="predicted"/>
<sequence length="483" mass="50641">MVIWEVDDGDQQKIEGLDEDGRPDPAYAAALGLVPAPLGRRSVAFLIDFAVYLVLQAPYLIFAAPLLLMLFTARISWYGFLNHPQFILAVVMAGVTTLLTLAFCIVQLALHGRKGTTLGKAVMGIRSVNVRTLEKPGIRRVLLRSLVLWGSAVVVVGPILFLISPLFDPQQRGRGWLDMVGRTWFVDIREGLQPYDDKRMRIARKTVKAEPVARPRAMPSLATSNDGGGQEPYRPGARVSAGVLGVARPHGAGPRPVVGLGQETVDDAPEAPPTPGRPAAGAYRPADQARKDARTARPSTTASAPSPGSAAIAGAPPPSPPSAGVGAPAGSHTLVTGLPGAPSPSAPPSGASAEPVGASRHGDPDDVEQTSLRGPDGFVLQLDSGERVAITETHVLGRNPAVPDSVRGARRMPVADDTRSVSKTHLAVRPVERGIEVIDQHSTNGTSVVHDGAERPLAAGQPGLALPGDTIRFGDRTAVVARA</sequence>
<dbReference type="InterPro" id="IPR008984">
    <property type="entry name" value="SMAD_FHA_dom_sf"/>
</dbReference>
<comment type="subcellular location">
    <subcellularLocation>
        <location evidence="1">Cell membrane</location>
        <topology evidence="1">Multi-pass membrane protein</topology>
    </subcellularLocation>
</comment>
<dbReference type="CDD" id="cd00060">
    <property type="entry name" value="FHA"/>
    <property type="match status" value="1"/>
</dbReference>
<evidence type="ECO:0000256" key="8">
    <source>
        <dbReference type="SAM" id="Phobius"/>
    </source>
</evidence>
<evidence type="ECO:0000256" key="7">
    <source>
        <dbReference type="SAM" id="MobiDB-lite"/>
    </source>
</evidence>
<feature type="region of interest" description="Disordered" evidence="7">
    <location>
        <begin position="208"/>
        <end position="376"/>
    </location>
</feature>
<dbReference type="RefSeq" id="WP_345217237.1">
    <property type="nucleotide sequence ID" value="NZ_BAABGN010000012.1"/>
</dbReference>
<dbReference type="InterPro" id="IPR051791">
    <property type="entry name" value="Pra-immunoreactive"/>
</dbReference>
<dbReference type="InterPro" id="IPR010432">
    <property type="entry name" value="RDD"/>
</dbReference>
<dbReference type="Pfam" id="PF00498">
    <property type="entry name" value="FHA"/>
    <property type="match status" value="1"/>
</dbReference>
<keyword evidence="2" id="KW-1003">Cell membrane</keyword>
<feature type="compositionally biased region" description="Low complexity" evidence="7">
    <location>
        <begin position="348"/>
        <end position="359"/>
    </location>
</feature>
<accession>A0ABP8LI10</accession>
<dbReference type="PROSITE" id="PS50006">
    <property type="entry name" value="FHA_DOMAIN"/>
    <property type="match status" value="1"/>
</dbReference>
<dbReference type="Gene3D" id="2.60.200.20">
    <property type="match status" value="1"/>
</dbReference>
<feature type="compositionally biased region" description="Low complexity" evidence="7">
    <location>
        <begin position="322"/>
        <end position="331"/>
    </location>
</feature>
<keyword evidence="4 8" id="KW-0812">Transmembrane</keyword>
<feature type="compositionally biased region" description="Low complexity" evidence="7">
    <location>
        <begin position="277"/>
        <end position="286"/>
    </location>
</feature>
<dbReference type="Proteomes" id="UP001500622">
    <property type="component" value="Unassembled WGS sequence"/>
</dbReference>
<dbReference type="EMBL" id="BAABGN010000012">
    <property type="protein sequence ID" value="GAA4429388.1"/>
    <property type="molecule type" value="Genomic_DNA"/>
</dbReference>
<feature type="compositionally biased region" description="Low complexity" evidence="7">
    <location>
        <begin position="296"/>
        <end position="314"/>
    </location>
</feature>
<feature type="domain" description="FHA" evidence="9">
    <location>
        <begin position="394"/>
        <end position="448"/>
    </location>
</feature>
<evidence type="ECO:0000256" key="4">
    <source>
        <dbReference type="ARBA" id="ARBA00022692"/>
    </source>
</evidence>
<reference evidence="11" key="1">
    <citation type="journal article" date="2019" name="Int. J. Syst. Evol. Microbiol.">
        <title>The Global Catalogue of Microorganisms (GCM) 10K type strain sequencing project: providing services to taxonomists for standard genome sequencing and annotation.</title>
        <authorList>
            <consortium name="The Broad Institute Genomics Platform"/>
            <consortium name="The Broad Institute Genome Sequencing Center for Infectious Disease"/>
            <person name="Wu L."/>
            <person name="Ma J."/>
        </authorList>
    </citation>
    <scope>NUCLEOTIDE SEQUENCE [LARGE SCALE GENOMIC DNA]</scope>
    <source>
        <strain evidence="11">JCM 17810</strain>
    </source>
</reference>
<evidence type="ECO:0000256" key="3">
    <source>
        <dbReference type="ARBA" id="ARBA00022553"/>
    </source>
</evidence>
<evidence type="ECO:0000259" key="9">
    <source>
        <dbReference type="PROSITE" id="PS50006"/>
    </source>
</evidence>
<feature type="transmembrane region" description="Helical" evidence="8">
    <location>
        <begin position="85"/>
        <end position="110"/>
    </location>
</feature>
<organism evidence="10 11">
    <name type="scientific">Georgenia halophila</name>
    <dbReference type="NCBI Taxonomy" id="620889"/>
    <lineage>
        <taxon>Bacteria</taxon>
        <taxon>Bacillati</taxon>
        <taxon>Actinomycetota</taxon>
        <taxon>Actinomycetes</taxon>
        <taxon>Micrococcales</taxon>
        <taxon>Bogoriellaceae</taxon>
        <taxon>Georgenia</taxon>
    </lineage>
</organism>
<protein>
    <recommendedName>
        <fullName evidence="9">FHA domain-containing protein</fullName>
    </recommendedName>
</protein>
<dbReference type="SUPFAM" id="SSF49879">
    <property type="entry name" value="SMAD/FHA domain"/>
    <property type="match status" value="1"/>
</dbReference>
<name>A0ABP8LI10_9MICO</name>
<evidence type="ECO:0000313" key="11">
    <source>
        <dbReference type="Proteomes" id="UP001500622"/>
    </source>
</evidence>